<sequence>MPTSIHLLGEQPLHDRKLAVSYLRFSIEALLLCNPLGHLPQAFEQKQGRFHCVGINEGRACVVCQAGSDCRVIAIRQTNDEVRIWASPEADKLHALAMQWMVGMSHRDPFPRWVVKGGSVL</sequence>
<accession>A0ABQ3V8E8</accession>
<evidence type="ECO:0000313" key="2">
    <source>
        <dbReference type="Proteomes" id="UP000635565"/>
    </source>
</evidence>
<reference evidence="1 2" key="1">
    <citation type="journal article" date="2021" name="Int. J. Syst. Evol. Microbiol.">
        <title>Reticulibacter mediterranei gen. nov., sp. nov., within the new family Reticulibacteraceae fam. nov., and Ktedonospora formicarum gen. nov., sp. nov., Ktedonobacter robiniae sp. nov., Dictyobacter formicarum sp. nov. and Dictyobacter arantiisoli sp. nov., belonging to the class Ktedonobacteria.</title>
        <authorList>
            <person name="Yabe S."/>
            <person name="Zheng Y."/>
            <person name="Wang C.M."/>
            <person name="Sakai Y."/>
            <person name="Abe K."/>
            <person name="Yokota A."/>
            <person name="Donadio S."/>
            <person name="Cavaletti L."/>
            <person name="Monciardini P."/>
        </authorList>
    </citation>
    <scope>NUCLEOTIDE SEQUENCE [LARGE SCALE GENOMIC DNA]</scope>
    <source>
        <strain evidence="1 2">SOSP1-9</strain>
    </source>
</reference>
<keyword evidence="2" id="KW-1185">Reference proteome</keyword>
<dbReference type="EMBL" id="BNJJ01000001">
    <property type="protein sequence ID" value="GHO82400.1"/>
    <property type="molecule type" value="Genomic_DNA"/>
</dbReference>
<evidence type="ECO:0000313" key="1">
    <source>
        <dbReference type="EMBL" id="GHO82400.1"/>
    </source>
</evidence>
<dbReference type="Proteomes" id="UP000635565">
    <property type="component" value="Unassembled WGS sequence"/>
</dbReference>
<protein>
    <submittedName>
        <fullName evidence="1">Uncharacterized protein</fullName>
    </submittedName>
</protein>
<name>A0ABQ3V8E8_9CHLR</name>
<proteinExistence type="predicted"/>
<comment type="caution">
    <text evidence="1">The sequence shown here is derived from an EMBL/GenBank/DDBJ whole genome shotgun (WGS) entry which is preliminary data.</text>
</comment>
<gene>
    <name evidence="1" type="ORF">KSZ_04060</name>
</gene>
<organism evidence="1 2">
    <name type="scientific">Dictyobacter formicarum</name>
    <dbReference type="NCBI Taxonomy" id="2778368"/>
    <lineage>
        <taxon>Bacteria</taxon>
        <taxon>Bacillati</taxon>
        <taxon>Chloroflexota</taxon>
        <taxon>Ktedonobacteria</taxon>
        <taxon>Ktedonobacterales</taxon>
        <taxon>Dictyobacteraceae</taxon>
        <taxon>Dictyobacter</taxon>
    </lineage>
</organism>